<accession>A0A364LIZ9</accession>
<sequence>MIDPIRKARIEWRCRRGMLELDLLFQSFLEFSFAEMKDEQFDTLERLLGCDDPDLYNWLMTEESPEDKELSELVQFIKLRHRVK</sequence>
<dbReference type="PANTHER" id="PTHR39585:SF1">
    <property type="entry name" value="FAD ASSEMBLY FACTOR SDHE"/>
    <property type="match status" value="1"/>
</dbReference>
<dbReference type="GO" id="GO:0005737">
    <property type="term" value="C:cytoplasm"/>
    <property type="evidence" value="ECO:0007669"/>
    <property type="project" value="UniProtKB-SubCell"/>
</dbReference>
<dbReference type="SUPFAM" id="SSF109910">
    <property type="entry name" value="YgfY-like"/>
    <property type="match status" value="1"/>
</dbReference>
<evidence type="ECO:0000256" key="4">
    <source>
        <dbReference type="ARBA" id="ARBA00022490"/>
    </source>
</evidence>
<dbReference type="RefSeq" id="WP_112219737.1">
    <property type="nucleotide sequence ID" value="NZ_MVJN01000006.1"/>
</dbReference>
<dbReference type="EMBL" id="MVJN01000006">
    <property type="protein sequence ID" value="RAP36370.1"/>
    <property type="molecule type" value="Genomic_DNA"/>
</dbReference>
<comment type="similarity">
    <text evidence="2">Belongs to the SdhE FAD assembly factor family.</text>
</comment>
<proteinExistence type="inferred from homology"/>
<gene>
    <name evidence="6" type="ORF">B1207_09540</name>
</gene>
<dbReference type="Pfam" id="PF03937">
    <property type="entry name" value="Sdh5"/>
    <property type="match status" value="1"/>
</dbReference>
<evidence type="ECO:0000256" key="1">
    <source>
        <dbReference type="ARBA" id="ARBA00004496"/>
    </source>
</evidence>
<dbReference type="InterPro" id="IPR050531">
    <property type="entry name" value="SdhE_FAD_assembly_factor"/>
</dbReference>
<evidence type="ECO:0000256" key="5">
    <source>
        <dbReference type="ARBA" id="ARBA00023186"/>
    </source>
</evidence>
<evidence type="ECO:0000256" key="3">
    <source>
        <dbReference type="ARBA" id="ARBA00019418"/>
    </source>
</evidence>
<dbReference type="InterPro" id="IPR005631">
    <property type="entry name" value="SDH"/>
</dbReference>
<keyword evidence="4" id="KW-0963">Cytoplasm</keyword>
<evidence type="ECO:0000256" key="2">
    <source>
        <dbReference type="ARBA" id="ARBA00008571"/>
    </source>
</evidence>
<dbReference type="Gene3D" id="1.10.150.250">
    <property type="entry name" value="Flavinator of succinate dehydrogenase"/>
    <property type="match status" value="1"/>
</dbReference>
<dbReference type="Proteomes" id="UP000249458">
    <property type="component" value="Unassembled WGS sequence"/>
</dbReference>
<comment type="subcellular location">
    <subcellularLocation>
        <location evidence="1">Cytoplasm</location>
    </subcellularLocation>
</comment>
<organism evidence="6 7">
    <name type="scientific">Legionella quinlivanii</name>
    <dbReference type="NCBI Taxonomy" id="45073"/>
    <lineage>
        <taxon>Bacteria</taxon>
        <taxon>Pseudomonadati</taxon>
        <taxon>Pseudomonadota</taxon>
        <taxon>Gammaproteobacteria</taxon>
        <taxon>Legionellales</taxon>
        <taxon>Legionellaceae</taxon>
        <taxon>Legionella</taxon>
    </lineage>
</organism>
<keyword evidence="5" id="KW-0143">Chaperone</keyword>
<dbReference type="GO" id="GO:0006105">
    <property type="term" value="P:succinate metabolic process"/>
    <property type="evidence" value="ECO:0007669"/>
    <property type="project" value="TreeGrafter"/>
</dbReference>
<reference evidence="6 7" key="1">
    <citation type="submission" date="2017-02" db="EMBL/GenBank/DDBJ databases">
        <title>Legionella quilivanii strain from human: case report and whole genome sequencing analysis.</title>
        <authorList>
            <person name="Lalancette C."/>
            <person name="Leduc J.-M."/>
            <person name="Levesque S."/>
            <person name="Fournier E."/>
            <person name="Saoud J."/>
            <person name="Faucher S.P."/>
            <person name="Bernard K."/>
            <person name="Martineau C."/>
            <person name="Longtin J."/>
        </authorList>
    </citation>
    <scope>NUCLEOTIDE SEQUENCE [LARGE SCALE GENOMIC DNA]</scope>
    <source>
        <strain evidence="6 7">ID143958</strain>
    </source>
</reference>
<dbReference type="AlphaFoldDB" id="A0A364LIZ9"/>
<dbReference type="PANTHER" id="PTHR39585">
    <property type="entry name" value="FAD ASSEMBLY FACTOR SDHE"/>
    <property type="match status" value="1"/>
</dbReference>
<dbReference type="InterPro" id="IPR036714">
    <property type="entry name" value="SDH_sf"/>
</dbReference>
<comment type="caution">
    <text evidence="6">The sequence shown here is derived from an EMBL/GenBank/DDBJ whole genome shotgun (WGS) entry which is preliminary data.</text>
</comment>
<evidence type="ECO:0000313" key="7">
    <source>
        <dbReference type="Proteomes" id="UP000249458"/>
    </source>
</evidence>
<protein>
    <recommendedName>
        <fullName evidence="3">FAD assembly factor SdhE</fullName>
    </recommendedName>
</protein>
<evidence type="ECO:0000313" key="6">
    <source>
        <dbReference type="EMBL" id="RAP36370.1"/>
    </source>
</evidence>
<name>A0A364LIZ9_9GAMM</name>